<dbReference type="EMBL" id="NQIK02000005">
    <property type="protein sequence ID" value="KAF7570536.1"/>
    <property type="molecule type" value="Genomic_DNA"/>
</dbReference>
<organism evidence="1 2">
    <name type="scientific">Pyrenophora tritici-repentis</name>
    <dbReference type="NCBI Taxonomy" id="45151"/>
    <lineage>
        <taxon>Eukaryota</taxon>
        <taxon>Fungi</taxon>
        <taxon>Dikarya</taxon>
        <taxon>Ascomycota</taxon>
        <taxon>Pezizomycotina</taxon>
        <taxon>Dothideomycetes</taxon>
        <taxon>Pleosporomycetidae</taxon>
        <taxon>Pleosporales</taxon>
        <taxon>Pleosporineae</taxon>
        <taxon>Pleosporaceae</taxon>
        <taxon>Pyrenophora</taxon>
    </lineage>
</organism>
<reference evidence="1" key="1">
    <citation type="journal article" date="2018" name="BMC Genomics">
        <title>Comparative genomics of the wheat fungal pathogen Pyrenophora tritici-repentis reveals chromosomal variations and genome plasticity.</title>
        <authorList>
            <person name="Moolhuijzen P."/>
            <person name="See P.T."/>
            <person name="Hane J.K."/>
            <person name="Shi G."/>
            <person name="Liu Z."/>
            <person name="Oliver R.P."/>
            <person name="Moffat C.S."/>
        </authorList>
    </citation>
    <scope>NUCLEOTIDE SEQUENCE [LARGE SCALE GENOMIC DNA]</scope>
    <source>
        <strain evidence="1">M4</strain>
    </source>
</reference>
<accession>A0A317A893</accession>
<evidence type="ECO:0000313" key="2">
    <source>
        <dbReference type="Proteomes" id="UP000245464"/>
    </source>
</evidence>
<dbReference type="GeneID" id="90956666"/>
<name>A0A317A893_9PLEO</name>
<gene>
    <name evidence="1" type="ORF">PtrM4_105380</name>
</gene>
<comment type="caution">
    <text evidence="1">The sequence shown here is derived from an EMBL/GenBank/DDBJ whole genome shotgun (WGS) entry which is preliminary data.</text>
</comment>
<protein>
    <submittedName>
        <fullName evidence="1">Uncharacterized protein</fullName>
    </submittedName>
</protein>
<dbReference type="KEGG" id="ptrr:90956666"/>
<dbReference type="RefSeq" id="XP_065962087.1">
    <property type="nucleotide sequence ID" value="XM_066107638.1"/>
</dbReference>
<dbReference type="AlphaFoldDB" id="A0A317A893"/>
<proteinExistence type="predicted"/>
<evidence type="ECO:0000313" key="1">
    <source>
        <dbReference type="EMBL" id="KAF7570536.1"/>
    </source>
</evidence>
<dbReference type="Proteomes" id="UP000245464">
    <property type="component" value="Chromosome 5"/>
</dbReference>
<sequence length="148" mass="16539">MSFFDRQGIQEALLHRQSSAADDGFEEDVLALRDYSFITVTRDADTFEMHSLVQLATRTWLENEGQLDKWREQFISNLCAELPTGEHENWKKCEALFPHAQAALAQQPKSRVTKEAGAITVQGGMVRVATGKSRRGRADGNDIDGGQD</sequence>